<proteinExistence type="predicted"/>
<dbReference type="RefSeq" id="WP_144971421.1">
    <property type="nucleotide sequence ID" value="NZ_CP036289.1"/>
</dbReference>
<dbReference type="KEGG" id="bvo:Pan97_14710"/>
<organism evidence="1 2">
    <name type="scientific">Bremerella volcania</name>
    <dbReference type="NCBI Taxonomy" id="2527984"/>
    <lineage>
        <taxon>Bacteria</taxon>
        <taxon>Pseudomonadati</taxon>
        <taxon>Planctomycetota</taxon>
        <taxon>Planctomycetia</taxon>
        <taxon>Pirellulales</taxon>
        <taxon>Pirellulaceae</taxon>
        <taxon>Bremerella</taxon>
    </lineage>
</organism>
<keyword evidence="2" id="KW-1185">Reference proteome</keyword>
<evidence type="ECO:0000313" key="2">
    <source>
        <dbReference type="Proteomes" id="UP000318626"/>
    </source>
</evidence>
<evidence type="ECO:0000313" key="1">
    <source>
        <dbReference type="EMBL" id="QDU74463.1"/>
    </source>
</evidence>
<sequence>MSFALEFHDNGVFLVFADVVTDEQLLESDEGLYRHTYPEGLQFQLVDLSDVRDFQASHKTMRYLGEKDREFSQANGRQLIVVVAPTHGRANSIVWEVWAQDTSAEDPVLLTKIVDTHDEAFAWLKENGIEIT</sequence>
<dbReference type="Proteomes" id="UP000318626">
    <property type="component" value="Chromosome"/>
</dbReference>
<protein>
    <recommendedName>
        <fullName evidence="3">STAS/SEC14 domain-containing protein</fullName>
    </recommendedName>
</protein>
<name>A0A518C5G0_9BACT</name>
<dbReference type="EMBL" id="CP036289">
    <property type="protein sequence ID" value="QDU74463.1"/>
    <property type="molecule type" value="Genomic_DNA"/>
</dbReference>
<accession>A0A518C5G0</accession>
<gene>
    <name evidence="1" type="ORF">Pan97_14710</name>
</gene>
<dbReference type="AlphaFoldDB" id="A0A518C5G0"/>
<dbReference type="OrthoDB" id="289148at2"/>
<reference evidence="2" key="1">
    <citation type="submission" date="2019-02" db="EMBL/GenBank/DDBJ databases">
        <title>Deep-cultivation of Planctomycetes and their phenomic and genomic characterization uncovers novel biology.</title>
        <authorList>
            <person name="Wiegand S."/>
            <person name="Jogler M."/>
            <person name="Boedeker C."/>
            <person name="Pinto D."/>
            <person name="Vollmers J."/>
            <person name="Rivas-Marin E."/>
            <person name="Kohn T."/>
            <person name="Peeters S.H."/>
            <person name="Heuer A."/>
            <person name="Rast P."/>
            <person name="Oberbeckmann S."/>
            <person name="Bunk B."/>
            <person name="Jeske O."/>
            <person name="Meyerdierks A."/>
            <person name="Storesund J.E."/>
            <person name="Kallscheuer N."/>
            <person name="Luecker S."/>
            <person name="Lage O.M."/>
            <person name="Pohl T."/>
            <person name="Merkel B.J."/>
            <person name="Hornburger P."/>
            <person name="Mueller R.-W."/>
            <person name="Bruemmer F."/>
            <person name="Labrenz M."/>
            <person name="Spormann A.M."/>
            <person name="Op den Camp H."/>
            <person name="Overmann J."/>
            <person name="Amann R."/>
            <person name="Jetten M.S.M."/>
            <person name="Mascher T."/>
            <person name="Medema M.H."/>
            <person name="Devos D.P."/>
            <person name="Kaster A.-K."/>
            <person name="Ovreas L."/>
            <person name="Rohde M."/>
            <person name="Galperin M.Y."/>
            <person name="Jogler C."/>
        </authorList>
    </citation>
    <scope>NUCLEOTIDE SEQUENCE [LARGE SCALE GENOMIC DNA]</scope>
    <source>
        <strain evidence="2">Pan97</strain>
    </source>
</reference>
<evidence type="ECO:0008006" key="3">
    <source>
        <dbReference type="Google" id="ProtNLM"/>
    </source>
</evidence>